<gene>
    <name evidence="4" type="ORF">PHMEG_00020841</name>
</gene>
<protein>
    <submittedName>
        <fullName evidence="4">Ty1-Copia Retrotransposon protein</fullName>
    </submittedName>
</protein>
<dbReference type="Pfam" id="PF22936">
    <property type="entry name" value="Pol_BBD"/>
    <property type="match status" value="1"/>
</dbReference>
<proteinExistence type="predicted"/>
<keyword evidence="1" id="KW-0862">Zinc</keyword>
<dbReference type="InterPro" id="IPR054722">
    <property type="entry name" value="PolX-like_BBD"/>
</dbReference>
<evidence type="ECO:0000313" key="5">
    <source>
        <dbReference type="Proteomes" id="UP000198211"/>
    </source>
</evidence>
<evidence type="ECO:0000259" key="3">
    <source>
        <dbReference type="PROSITE" id="PS50158"/>
    </source>
</evidence>
<dbReference type="InterPro" id="IPR025724">
    <property type="entry name" value="GAG-pre-integrase_dom"/>
</dbReference>
<dbReference type="OrthoDB" id="117894at2759"/>
<keyword evidence="1" id="KW-0479">Metal-binding</keyword>
<reference evidence="5" key="1">
    <citation type="submission" date="2017-03" db="EMBL/GenBank/DDBJ databases">
        <title>Phytopthora megakarya and P. palmivora, two closely related causual agents of cacao black pod achieved similar genome size and gene model numbers by different mechanisms.</title>
        <authorList>
            <person name="Ali S."/>
            <person name="Shao J."/>
            <person name="Larry D.J."/>
            <person name="Kronmiller B."/>
            <person name="Shen D."/>
            <person name="Strem M.D."/>
            <person name="Melnick R.L."/>
            <person name="Guiltinan M.J."/>
            <person name="Tyler B.M."/>
            <person name="Meinhardt L.W."/>
            <person name="Bailey B.A."/>
        </authorList>
    </citation>
    <scope>NUCLEOTIDE SEQUENCE [LARGE SCALE GENOMIC DNA]</scope>
    <source>
        <strain evidence="5">zdho120</strain>
    </source>
</reference>
<dbReference type="Pfam" id="PF13976">
    <property type="entry name" value="gag_pre-integrs"/>
    <property type="match status" value="1"/>
</dbReference>
<evidence type="ECO:0000313" key="4">
    <source>
        <dbReference type="EMBL" id="OWZ06852.1"/>
    </source>
</evidence>
<dbReference type="SUPFAM" id="SSF57756">
    <property type="entry name" value="Retrovirus zinc finger-like domains"/>
    <property type="match status" value="1"/>
</dbReference>
<dbReference type="GO" id="GO:0008270">
    <property type="term" value="F:zinc ion binding"/>
    <property type="evidence" value="ECO:0007669"/>
    <property type="project" value="UniProtKB-KW"/>
</dbReference>
<feature type="region of interest" description="Disordered" evidence="2">
    <location>
        <begin position="252"/>
        <end position="294"/>
    </location>
</feature>
<keyword evidence="1" id="KW-0863">Zinc-finger</keyword>
<name>A0A225VND0_9STRA</name>
<dbReference type="InterPro" id="IPR036875">
    <property type="entry name" value="Znf_CCHC_sf"/>
</dbReference>
<accession>A0A225VND0</accession>
<dbReference type="Proteomes" id="UP000198211">
    <property type="component" value="Unassembled WGS sequence"/>
</dbReference>
<dbReference type="PANTHER" id="PTHR47592">
    <property type="entry name" value="PBF68 PROTEIN"/>
    <property type="match status" value="1"/>
</dbReference>
<dbReference type="PROSITE" id="PS50158">
    <property type="entry name" value="ZF_CCHC"/>
    <property type="match status" value="1"/>
</dbReference>
<evidence type="ECO:0000256" key="1">
    <source>
        <dbReference type="PROSITE-ProRule" id="PRU00047"/>
    </source>
</evidence>
<comment type="caution">
    <text evidence="4">The sequence shown here is derived from an EMBL/GenBank/DDBJ whole genome shotgun (WGS) entry which is preliminary data.</text>
</comment>
<dbReference type="Pfam" id="PF00098">
    <property type="entry name" value="zf-CCHC"/>
    <property type="match status" value="1"/>
</dbReference>
<dbReference type="InterPro" id="IPR001878">
    <property type="entry name" value="Znf_CCHC"/>
</dbReference>
<dbReference type="EMBL" id="NBNE01003793">
    <property type="protein sequence ID" value="OWZ06852.1"/>
    <property type="molecule type" value="Genomic_DNA"/>
</dbReference>
<feature type="compositionally biased region" description="Basic residues" evidence="2">
    <location>
        <begin position="274"/>
        <end position="283"/>
    </location>
</feature>
<evidence type="ECO:0000256" key="2">
    <source>
        <dbReference type="SAM" id="MobiDB-lite"/>
    </source>
</evidence>
<dbReference type="GO" id="GO:0003676">
    <property type="term" value="F:nucleic acid binding"/>
    <property type="evidence" value="ECO:0007669"/>
    <property type="project" value="InterPro"/>
</dbReference>
<organism evidence="4 5">
    <name type="scientific">Phytophthora megakarya</name>
    <dbReference type="NCBI Taxonomy" id="4795"/>
    <lineage>
        <taxon>Eukaryota</taxon>
        <taxon>Sar</taxon>
        <taxon>Stramenopiles</taxon>
        <taxon>Oomycota</taxon>
        <taxon>Peronosporomycetes</taxon>
        <taxon>Peronosporales</taxon>
        <taxon>Peronosporaceae</taxon>
        <taxon>Phytophthora</taxon>
    </lineage>
</organism>
<feature type="domain" description="CCHC-type" evidence="3">
    <location>
        <begin position="306"/>
        <end position="321"/>
    </location>
</feature>
<dbReference type="AlphaFoldDB" id="A0A225VND0"/>
<keyword evidence="5" id="KW-1185">Reference proteome</keyword>
<sequence length="583" mass="65012">MKKLRSEFAHLMAKKEPPQPQHDAELAELKTFAKNVPQLYAEITHLKSALQASKGGTFTAQTGQPVPTRTTPKIKDVMCSKFGGQEVYPTLGAGFEDFILEYEQAIATEALLNQSRWTSQIKASVLVNFLEDKAARFFHSNVTQWRIEKSDFNYEDFKSKLRVEFGCKLNQVQLNKRLTCYKRPQDSWSEYLDYLKYVNRLMAGDHSLLLLETFCSNACPELSSTLTARVDRSNSNYLLEADRILSLLVNLRGDGRKRGPPGRPASDTHDKKSGSHSHQKSHQPKNQNGQGEAFVASTKPTTKFVCYICDEEGHRGFECPDLHLAKAAVKPQGQAHNVTAATNDTQSAPISNDLDASSNNSEAFLWYVATPNDVNQPQAEWILDSGATHHMCTDRNLLFGTEPANLTIQVANSATMTSTLKGNCLLETTVNGDKRSILLTNVYYCEALGRNLLSLSQLRRRGLNFTFADKCTFHSRDGSVVGEATEHEGLWIINANTLCSSSSNGYAYFVNVQNSSLQKWHERLGHVNYQDLLRMASRNLAYGISLANKKATFCMACAEGKQSRNMSQSKTLPTQLLLMNLAP</sequence>